<name>A0ACB8W2U3_9TELE</name>
<sequence>MDPEKVSAVTNWPPLTSRRSATVPRAEEAFQRLKRFFITAPVLTMLDPHLQFIVEVDAFNKGVGAVLSQRSPSNNCVHPCAFLSHKLSSAERNYDVSNRELLAIKVALEDWRHWQGGLFFSPFWFSLSYRPRSRNTKPDALSRLYEPELAAKEPEPILPLDRLVGAVS</sequence>
<evidence type="ECO:0000313" key="1">
    <source>
        <dbReference type="EMBL" id="KAI3362046.1"/>
    </source>
</evidence>
<comment type="caution">
    <text evidence="1">The sequence shown here is derived from an EMBL/GenBank/DDBJ whole genome shotgun (WGS) entry which is preliminary data.</text>
</comment>
<dbReference type="Proteomes" id="UP000831701">
    <property type="component" value="Chromosome 15"/>
</dbReference>
<keyword evidence="2" id="KW-1185">Reference proteome</keyword>
<gene>
    <name evidence="1" type="ORF">L3Q82_012387</name>
</gene>
<reference evidence="1" key="1">
    <citation type="submission" date="2022-04" db="EMBL/GenBank/DDBJ databases">
        <title>Jade perch genome.</title>
        <authorList>
            <person name="Chao B."/>
        </authorList>
    </citation>
    <scope>NUCLEOTIDE SEQUENCE</scope>
    <source>
        <strain evidence="1">CB-2022</strain>
    </source>
</reference>
<organism evidence="1 2">
    <name type="scientific">Scortum barcoo</name>
    <name type="common">barcoo grunter</name>
    <dbReference type="NCBI Taxonomy" id="214431"/>
    <lineage>
        <taxon>Eukaryota</taxon>
        <taxon>Metazoa</taxon>
        <taxon>Chordata</taxon>
        <taxon>Craniata</taxon>
        <taxon>Vertebrata</taxon>
        <taxon>Euteleostomi</taxon>
        <taxon>Actinopterygii</taxon>
        <taxon>Neopterygii</taxon>
        <taxon>Teleostei</taxon>
        <taxon>Neoteleostei</taxon>
        <taxon>Acanthomorphata</taxon>
        <taxon>Eupercaria</taxon>
        <taxon>Centrarchiformes</taxon>
        <taxon>Terapontoidei</taxon>
        <taxon>Terapontidae</taxon>
        <taxon>Scortum</taxon>
    </lineage>
</organism>
<proteinExistence type="predicted"/>
<evidence type="ECO:0000313" key="2">
    <source>
        <dbReference type="Proteomes" id="UP000831701"/>
    </source>
</evidence>
<protein>
    <submittedName>
        <fullName evidence="1">Uncharacterized protein</fullName>
    </submittedName>
</protein>
<dbReference type="EMBL" id="CM041545">
    <property type="protein sequence ID" value="KAI3362046.1"/>
    <property type="molecule type" value="Genomic_DNA"/>
</dbReference>
<accession>A0ACB8W2U3</accession>